<reference evidence="3" key="1">
    <citation type="journal article" date="2015" name="Nature">
        <title>Complex archaea that bridge the gap between prokaryotes and eukaryotes.</title>
        <authorList>
            <person name="Spang A."/>
            <person name="Saw J.H."/>
            <person name="Jorgensen S.L."/>
            <person name="Zaremba-Niedzwiedzka K."/>
            <person name="Martijn J."/>
            <person name="Lind A.E."/>
            <person name="van Eijk R."/>
            <person name="Schleper C."/>
            <person name="Guy L."/>
            <person name="Ettema T.J."/>
        </authorList>
    </citation>
    <scope>NUCLEOTIDE SEQUENCE</scope>
</reference>
<comment type="caution">
    <text evidence="3">The sequence shown here is derived from an EMBL/GenBank/DDBJ whole genome shotgun (WGS) entry which is preliminary data.</text>
</comment>
<organism evidence="3">
    <name type="scientific">marine sediment metagenome</name>
    <dbReference type="NCBI Taxonomy" id="412755"/>
    <lineage>
        <taxon>unclassified sequences</taxon>
        <taxon>metagenomes</taxon>
        <taxon>ecological metagenomes</taxon>
    </lineage>
</organism>
<proteinExistence type="predicted"/>
<dbReference type="InterPro" id="IPR007184">
    <property type="entry name" value="Mannoside_phosphorylase"/>
</dbReference>
<protein>
    <recommendedName>
        <fullName evidence="4">Glycosidase</fullName>
    </recommendedName>
</protein>
<dbReference type="Pfam" id="PF04041">
    <property type="entry name" value="Glyco_hydro_130"/>
    <property type="match status" value="1"/>
</dbReference>
<dbReference type="EMBL" id="LAZR01047064">
    <property type="protein sequence ID" value="KKK95086.1"/>
    <property type="molecule type" value="Genomic_DNA"/>
</dbReference>
<dbReference type="GO" id="GO:0016757">
    <property type="term" value="F:glycosyltransferase activity"/>
    <property type="evidence" value="ECO:0007669"/>
    <property type="project" value="UniProtKB-KW"/>
</dbReference>
<dbReference type="CDD" id="cd08993">
    <property type="entry name" value="GH130"/>
    <property type="match status" value="1"/>
</dbReference>
<dbReference type="SUPFAM" id="SSF75005">
    <property type="entry name" value="Arabinanase/levansucrase/invertase"/>
    <property type="match status" value="1"/>
</dbReference>
<dbReference type="InterPro" id="IPR023296">
    <property type="entry name" value="Glyco_hydro_beta-prop_sf"/>
</dbReference>
<dbReference type="PIRSF" id="PIRSF016202">
    <property type="entry name" value="PH1107"/>
    <property type="match status" value="1"/>
</dbReference>
<evidence type="ECO:0008006" key="4">
    <source>
        <dbReference type="Google" id="ProtNLM"/>
    </source>
</evidence>
<dbReference type="Gene3D" id="2.115.10.20">
    <property type="entry name" value="Glycosyl hydrolase domain, family 43"/>
    <property type="match status" value="1"/>
</dbReference>
<evidence type="ECO:0000256" key="2">
    <source>
        <dbReference type="ARBA" id="ARBA00022679"/>
    </source>
</evidence>
<keyword evidence="1" id="KW-0328">Glycosyltransferase</keyword>
<dbReference type="PANTHER" id="PTHR34106:SF5">
    <property type="entry name" value="GLYCOSIDASE"/>
    <property type="match status" value="1"/>
</dbReference>
<name>A0A0F9CEE9_9ZZZZ</name>
<evidence type="ECO:0000313" key="3">
    <source>
        <dbReference type="EMBL" id="KKK95086.1"/>
    </source>
</evidence>
<sequence>MARNGKDGRDLLHRWEGNPAITVEDIPFRANTVFNGTPIVTDDGVYLLLRIEGQRGYSFFALARSKDGLNFTIDEKPVMLPAKEGPFALYESKGIEDPRVTIVEGTCYVVYTPVGEQGPRIALAKTEDYVNYERIALISEPGNKDGILFPRKIRGRYARLDRPIGGGRGSIWVSYSPDLVNWGGSEVIITPRPGYWDDYRIGASVTPIETDQGWLEIYHGVKMTSAGPIYRIGVVLLDLDDPSKVIKRGNSPILSPREDYERIGDVGNVCFACGAVIEDSGEMKIYYGAADTSICIATCTLQQILDEAFL</sequence>
<accession>A0A0F9CEE9</accession>
<evidence type="ECO:0000256" key="1">
    <source>
        <dbReference type="ARBA" id="ARBA00022676"/>
    </source>
</evidence>
<gene>
    <name evidence="3" type="ORF">LCGC14_2676350</name>
</gene>
<keyword evidence="2" id="KW-0808">Transferase</keyword>
<dbReference type="PANTHER" id="PTHR34106">
    <property type="entry name" value="GLYCOSIDASE"/>
    <property type="match status" value="1"/>
</dbReference>
<dbReference type="AlphaFoldDB" id="A0A0F9CEE9"/>